<feature type="compositionally biased region" description="Low complexity" evidence="1">
    <location>
        <begin position="123"/>
        <end position="139"/>
    </location>
</feature>
<protein>
    <submittedName>
        <fullName evidence="2">Uncharacterized protein</fullName>
    </submittedName>
</protein>
<comment type="caution">
    <text evidence="2">The sequence shown here is derived from an EMBL/GenBank/DDBJ whole genome shotgun (WGS) entry which is preliminary data.</text>
</comment>
<feature type="region of interest" description="Disordered" evidence="1">
    <location>
        <begin position="45"/>
        <end position="159"/>
    </location>
</feature>
<feature type="compositionally biased region" description="Low complexity" evidence="1">
    <location>
        <begin position="148"/>
        <end position="159"/>
    </location>
</feature>
<name>A0A418WTF7_9PROT</name>
<evidence type="ECO:0000256" key="1">
    <source>
        <dbReference type="SAM" id="MobiDB-lite"/>
    </source>
</evidence>
<sequence length="316" mass="32360">MFGSALLHLLILLLLLLQLPDTMEDGAGGMAVDIVFDIPGDASKGDGHDAAVAAAAASAEPAPAEQAPVEPEVAAAPPPPPPDPVPAPEPVVEKPPPPKPVTPPKPKPARAKPAPQKPPTPAKPVEAATATTGTGQVAAPVSTGEGRGTAAGAEDPNAAAGDVAGAGGPVGNGVPRVASGTDLGDAQVRERLIGNTLSGMTGSRDGAQGRYDIPWQAYIRPDGTLVARITQPRSGNKGEVVQATVTEEGTWTLENGIMCIKFKKELNGAKDCFRVQDVASKMAFYYRDCPYSASDRCKTGRLGQFGEVKRGNAFGL</sequence>
<feature type="compositionally biased region" description="Pro residues" evidence="1">
    <location>
        <begin position="76"/>
        <end position="106"/>
    </location>
</feature>
<proteinExistence type="predicted"/>
<evidence type="ECO:0000313" key="2">
    <source>
        <dbReference type="EMBL" id="RJF94449.1"/>
    </source>
</evidence>
<reference evidence="2 3" key="1">
    <citation type="submission" date="2018-09" db="EMBL/GenBank/DDBJ databases">
        <authorList>
            <person name="Zhu H."/>
        </authorList>
    </citation>
    <scope>NUCLEOTIDE SEQUENCE [LARGE SCALE GENOMIC DNA]</scope>
    <source>
        <strain evidence="2 3">K1W22B-8</strain>
    </source>
</reference>
<accession>A0A418WTF7</accession>
<dbReference type="Proteomes" id="UP000284605">
    <property type="component" value="Unassembled WGS sequence"/>
</dbReference>
<evidence type="ECO:0000313" key="3">
    <source>
        <dbReference type="Proteomes" id="UP000284605"/>
    </source>
</evidence>
<feature type="compositionally biased region" description="Low complexity" evidence="1">
    <location>
        <begin position="50"/>
        <end position="75"/>
    </location>
</feature>
<dbReference type="EMBL" id="QYUK01000008">
    <property type="protein sequence ID" value="RJF94449.1"/>
    <property type="molecule type" value="Genomic_DNA"/>
</dbReference>
<gene>
    <name evidence="2" type="ORF">D3874_00995</name>
</gene>
<organism evidence="2 3">
    <name type="scientific">Oleomonas cavernae</name>
    <dbReference type="NCBI Taxonomy" id="2320859"/>
    <lineage>
        <taxon>Bacteria</taxon>
        <taxon>Pseudomonadati</taxon>
        <taxon>Pseudomonadota</taxon>
        <taxon>Alphaproteobacteria</taxon>
        <taxon>Acetobacterales</taxon>
        <taxon>Acetobacteraceae</taxon>
        <taxon>Oleomonas</taxon>
    </lineage>
</organism>
<keyword evidence="3" id="KW-1185">Reference proteome</keyword>
<dbReference type="AlphaFoldDB" id="A0A418WTF7"/>